<reference evidence="1" key="2">
    <citation type="submission" date="2013-09" db="EMBL/GenBank/DDBJ databases">
        <authorList>
            <person name="Yang C.-W."/>
        </authorList>
    </citation>
    <scope>NUCLEOTIDE SEQUENCE</scope>
    <source>
        <strain evidence="1">LT 821</strain>
    </source>
</reference>
<name>K8Y529_9LEPT</name>
<gene>
    <name evidence="1" type="ORF">LSS_03589</name>
</gene>
<sequence length="37" mass="4164">MSLEVFHKISKFVLFSEGGGFFEIERSLCIPGKGEPF</sequence>
<dbReference type="AlphaFoldDB" id="K8Y529"/>
<dbReference type="EMBL" id="CP006694">
    <property type="protein sequence ID" value="EKT88036.1"/>
    <property type="molecule type" value="Genomic_DNA"/>
</dbReference>
<protein>
    <submittedName>
        <fullName evidence="1">Uncharacterized protein</fullName>
    </submittedName>
</protein>
<reference evidence="1" key="3">
    <citation type="journal article" date="2014" name="Emerg. Microbes Infect.">
        <title>Potential impact on kidney infection: a whole-genome analysis of Leptospira santarosai serovar Shermani.</title>
        <authorList>
            <person name="Chou L.F."/>
            <person name="Chen T.W."/>
            <person name="Ko Y.C."/>
            <person name="Pan M.J."/>
            <person name="Tian Y.C."/>
            <person name="Chiu C.H."/>
            <person name="Tang P."/>
            <person name="Hung C.C."/>
            <person name="Yang C.W."/>
        </authorList>
    </citation>
    <scope>NUCLEOTIDE SEQUENCE</scope>
    <source>
        <strain evidence="1">LT 821</strain>
    </source>
</reference>
<evidence type="ECO:0000313" key="1">
    <source>
        <dbReference type="EMBL" id="EKT88036.1"/>
    </source>
</evidence>
<proteinExistence type="predicted"/>
<dbReference type="KEGG" id="lst:LSS_03589"/>
<organism evidence="1">
    <name type="scientific">Leptospira santarosai serovar Shermani str. LT 821</name>
    <dbReference type="NCBI Taxonomy" id="758847"/>
    <lineage>
        <taxon>Bacteria</taxon>
        <taxon>Pseudomonadati</taxon>
        <taxon>Spirochaetota</taxon>
        <taxon>Spirochaetia</taxon>
        <taxon>Leptospirales</taxon>
        <taxon>Leptospiraceae</taxon>
        <taxon>Leptospira</taxon>
    </lineage>
</organism>
<dbReference type="Proteomes" id="UP000035800">
    <property type="component" value="Chromosome I"/>
</dbReference>
<accession>K8Y529</accession>
<reference evidence="1" key="1">
    <citation type="journal article" date="2012" name="Gene">
        <title>Sequence of Leptospira santarosai serovar Shermani genome and prediction of virulence-associated genes.</title>
        <authorList>
            <person name="Chou L.F."/>
            <person name="Chen Y.T."/>
            <person name="Lu C.W."/>
            <person name="Ko Y.C."/>
            <person name="Tang C.Y."/>
            <person name="Pan M.J."/>
            <person name="Tian Y.C."/>
            <person name="Chiu C.H."/>
            <person name="Hung C.C."/>
            <person name="Yang C.W."/>
        </authorList>
    </citation>
    <scope>NUCLEOTIDE SEQUENCE [LARGE SCALE GENOMIC DNA]</scope>
    <source>
        <strain evidence="1">LT 821</strain>
    </source>
</reference>
<dbReference type="PATRIC" id="fig|758847.3.peg.747"/>